<evidence type="ECO:0000256" key="2">
    <source>
        <dbReference type="ARBA" id="ARBA00023239"/>
    </source>
</evidence>
<evidence type="ECO:0000313" key="4">
    <source>
        <dbReference type="EMBL" id="KEP70952.1"/>
    </source>
</evidence>
<dbReference type="CDD" id="cd06558">
    <property type="entry name" value="crotonase-like"/>
    <property type="match status" value="1"/>
</dbReference>
<comment type="caution">
    <text evidence="4">The sequence shown here is derived from an EMBL/GenBank/DDBJ whole genome shotgun (WGS) entry which is preliminary data.</text>
</comment>
<dbReference type="Gene3D" id="3.90.226.10">
    <property type="entry name" value="2-enoyl-CoA Hydratase, Chain A, domain 1"/>
    <property type="match status" value="1"/>
</dbReference>
<keyword evidence="5" id="KW-1185">Reference proteome</keyword>
<dbReference type="PANTHER" id="PTHR23309">
    <property type="entry name" value="3-HYDROXYACYL-COA DEHYROGENASE"/>
    <property type="match status" value="1"/>
</dbReference>
<sequence length="645" mass="67233">MARRVKIGRHDGLAWLTLPARDADGAPAGFDPQLRASLQNALSLVASSPEVRGIVLQGDAHGWPCASDPLADYDHDDNAPDLSALSAAVAAVEIPVLALLSGRVQSGAMAIAQAAALRIASEDTVFAAPEGTLGVLPAAGGFVRLARRQGGAAALTLMASPEEIGAEAGHAMGLCDLVISDIAPEYATAALDILIEDGVPRDDGALDDPAAYLAALTGPKAALAEDWPDSVARRAVEVVEAALLLPLEEALAFEAVAFDDLRAAPLSRALCHAHRARRAAARLPGEPVQAAPARRIGLWNQRPSLAARLLAAGHEVVFGASDAAQIEEAFSSIARSQERAVQSGTLEVAQRDADWARLGAALDLSGLTGAALIIARDVDGALPQADVVLREAEGPARPEGREVTLISNPGLVELVPGPDLDADTLYDIAAVLRQAGATVLRGGPGRAGIYEHVIVGALAAVNRCLLAGLSVAEMDVIMEEAGFTQSPMRLVDELGAASMLERTRRAGHKPDLLLATIAEAGLRIYDAQEGADSWLAPLRTEAGRVARRIGAAEFLARVHAELANVGATLLQNGQAFRASDIDLALIRALDYPKELGGPMFAADEAGLLATRKRLRALVAEGAPDPVTLWDVLIRNGKRFADLDEG</sequence>
<dbReference type="InterPro" id="IPR008927">
    <property type="entry name" value="6-PGluconate_DH-like_C_sf"/>
</dbReference>
<dbReference type="eggNOG" id="COG1024">
    <property type="taxonomic scope" value="Bacteria"/>
</dbReference>
<organism evidence="4 5">
    <name type="scientific">Thioclava dalianensis</name>
    <dbReference type="NCBI Taxonomy" id="1185766"/>
    <lineage>
        <taxon>Bacteria</taxon>
        <taxon>Pseudomonadati</taxon>
        <taxon>Pseudomonadota</taxon>
        <taxon>Alphaproteobacteria</taxon>
        <taxon>Rhodobacterales</taxon>
        <taxon>Paracoccaceae</taxon>
        <taxon>Thioclava</taxon>
    </lineage>
</organism>
<dbReference type="STRING" id="1185766.SAMN05216224_102451"/>
<keyword evidence="3" id="KW-0511">Multifunctional enzyme</keyword>
<evidence type="ECO:0000256" key="3">
    <source>
        <dbReference type="ARBA" id="ARBA00023268"/>
    </source>
</evidence>
<dbReference type="EMBL" id="JHEH01000004">
    <property type="protein sequence ID" value="KEP70952.1"/>
    <property type="molecule type" value="Genomic_DNA"/>
</dbReference>
<reference evidence="4 5" key="1">
    <citation type="submission" date="2014-03" db="EMBL/GenBank/DDBJ databases">
        <title>The draft genome sequence of Thioclava dalianensis DLFJ1-1.</title>
        <authorList>
            <person name="Lai Q."/>
            <person name="Shao Z."/>
        </authorList>
    </citation>
    <scope>NUCLEOTIDE SEQUENCE [LARGE SCALE GENOMIC DNA]</scope>
    <source>
        <strain evidence="4 5">DLFJ1-1</strain>
    </source>
</reference>
<accession>A0A074U8F1</accession>
<proteinExistence type="predicted"/>
<dbReference type="Gene3D" id="1.10.1040.50">
    <property type="match status" value="1"/>
</dbReference>
<dbReference type="SUPFAM" id="SSF48179">
    <property type="entry name" value="6-phosphogluconate dehydrogenase C-terminal domain-like"/>
    <property type="match status" value="2"/>
</dbReference>
<dbReference type="Pfam" id="PF00378">
    <property type="entry name" value="ECH_1"/>
    <property type="match status" value="1"/>
</dbReference>
<dbReference type="eggNOG" id="COG1250">
    <property type="taxonomic scope" value="Bacteria"/>
</dbReference>
<evidence type="ECO:0008006" key="6">
    <source>
        <dbReference type="Google" id="ProtNLM"/>
    </source>
</evidence>
<dbReference type="InterPro" id="IPR029045">
    <property type="entry name" value="ClpP/crotonase-like_dom_sf"/>
</dbReference>
<dbReference type="GO" id="GO:0003857">
    <property type="term" value="F:(3S)-3-hydroxyacyl-CoA dehydrogenase (NAD+) activity"/>
    <property type="evidence" value="ECO:0007669"/>
    <property type="project" value="TreeGrafter"/>
</dbReference>
<dbReference type="RefSeq" id="WP_038063158.1">
    <property type="nucleotide sequence ID" value="NZ_FOVB01000002.1"/>
</dbReference>
<dbReference type="PANTHER" id="PTHR23309:SF49">
    <property type="entry name" value="PEROXISOMAL BIFUNCTIONAL ENZYME"/>
    <property type="match status" value="1"/>
</dbReference>
<keyword evidence="2" id="KW-0456">Lyase</keyword>
<protein>
    <recommendedName>
        <fullName evidence="6">3-hydroxyacyl-CoA dehydrogenase</fullName>
    </recommendedName>
</protein>
<dbReference type="Proteomes" id="UP000027725">
    <property type="component" value="Unassembled WGS sequence"/>
</dbReference>
<keyword evidence="1" id="KW-0413">Isomerase</keyword>
<dbReference type="GO" id="GO:0016853">
    <property type="term" value="F:isomerase activity"/>
    <property type="evidence" value="ECO:0007669"/>
    <property type="project" value="UniProtKB-KW"/>
</dbReference>
<evidence type="ECO:0000313" key="5">
    <source>
        <dbReference type="Proteomes" id="UP000027725"/>
    </source>
</evidence>
<dbReference type="SUPFAM" id="SSF52096">
    <property type="entry name" value="ClpP/crotonase"/>
    <property type="match status" value="1"/>
</dbReference>
<evidence type="ECO:0000256" key="1">
    <source>
        <dbReference type="ARBA" id="ARBA00023235"/>
    </source>
</evidence>
<gene>
    <name evidence="4" type="ORF">DL1_13270</name>
</gene>
<dbReference type="InterPro" id="IPR001753">
    <property type="entry name" value="Enoyl-CoA_hydra/iso"/>
</dbReference>
<dbReference type="AlphaFoldDB" id="A0A074U8F1"/>
<dbReference type="GO" id="GO:0016829">
    <property type="term" value="F:lyase activity"/>
    <property type="evidence" value="ECO:0007669"/>
    <property type="project" value="UniProtKB-KW"/>
</dbReference>
<dbReference type="GO" id="GO:0006635">
    <property type="term" value="P:fatty acid beta-oxidation"/>
    <property type="evidence" value="ECO:0007669"/>
    <property type="project" value="TreeGrafter"/>
</dbReference>
<name>A0A074U8F1_9RHOB</name>